<dbReference type="EMBL" id="MFJE01000013">
    <property type="protein sequence ID" value="OGG14624.1"/>
    <property type="molecule type" value="Genomic_DNA"/>
</dbReference>
<dbReference type="PANTHER" id="PTHR30469">
    <property type="entry name" value="MULTIDRUG RESISTANCE PROTEIN MDTA"/>
    <property type="match status" value="1"/>
</dbReference>
<dbReference type="Gene3D" id="2.40.50.100">
    <property type="match status" value="1"/>
</dbReference>
<evidence type="ECO:0000313" key="4">
    <source>
        <dbReference type="Proteomes" id="UP000177383"/>
    </source>
</evidence>
<dbReference type="AlphaFoldDB" id="A0A1F5ZQM2"/>
<organism evidence="3 4">
    <name type="scientific">Candidatus Gottesmanbacteria bacterium RIFCSPHIGHO2_01_FULL_39_10</name>
    <dbReference type="NCBI Taxonomy" id="1798375"/>
    <lineage>
        <taxon>Bacteria</taxon>
        <taxon>Candidatus Gottesmaniibacteriota</taxon>
    </lineage>
</organism>
<gene>
    <name evidence="3" type="ORF">A2773_02450</name>
</gene>
<dbReference type="GO" id="GO:1990281">
    <property type="term" value="C:efflux pump complex"/>
    <property type="evidence" value="ECO:0007669"/>
    <property type="project" value="TreeGrafter"/>
</dbReference>
<dbReference type="Pfam" id="PF25989">
    <property type="entry name" value="YknX_C"/>
    <property type="match status" value="1"/>
</dbReference>
<evidence type="ECO:0000313" key="3">
    <source>
        <dbReference type="EMBL" id="OGG14624.1"/>
    </source>
</evidence>
<sequence length="487" mass="53871">MKYLQSVFENFRRFRNGVKSATSLQRKRVLNYIDKNPFRSFFITLGILFVLIVISNILGGAKVEDKKPETPVKEVSVYTIGSAPKLTVQAQVEKSGVIRITALTPGVVQFINTDVGFGVLKGQTLLGLSSNYQGGNAFSLQRQLAETQYNNVVATYDIQKDIIKNQKEVAEKVDVSADELRSITDKSISETQSLIDLNDQILTAQDEYIAQQEALNNTDLVRAGKQIKSQFLAANNQAKQAIRLSEFNVSGDNPPAQISDLNREIVLKQLELQEKMLDVNREVSRIQLNIARVTEAMMFPSAPFNATVERISVKIGQAVNPGQELMILTAEIGSDPIVGIAYVSADIANKVSRLEESVLHISSRTTYKSFPSYVTNDAIKGTLYGIYYPIPDQYSGELTEKGFIQVDIPIGYFDTTAVVPYIPIDAVYQTQAESYVFLVKDGSARVQSVDLGDVYGSFVEVKKGLKGNDRVILDRSVIAADKIKVKP</sequence>
<reference evidence="3 4" key="1">
    <citation type="journal article" date="2016" name="Nat. Commun.">
        <title>Thousands of microbial genomes shed light on interconnected biogeochemical processes in an aquifer system.</title>
        <authorList>
            <person name="Anantharaman K."/>
            <person name="Brown C.T."/>
            <person name="Hug L.A."/>
            <person name="Sharon I."/>
            <person name="Castelle C.J."/>
            <person name="Probst A.J."/>
            <person name="Thomas B.C."/>
            <person name="Singh A."/>
            <person name="Wilkins M.J."/>
            <person name="Karaoz U."/>
            <person name="Brodie E.L."/>
            <person name="Williams K.H."/>
            <person name="Hubbard S.S."/>
            <person name="Banfield J.F."/>
        </authorList>
    </citation>
    <scope>NUCLEOTIDE SEQUENCE [LARGE SCALE GENOMIC DNA]</scope>
</reference>
<protein>
    <recommendedName>
        <fullName evidence="2">YknX-like C-terminal permuted SH3-like domain-containing protein</fullName>
    </recommendedName>
</protein>
<evidence type="ECO:0000256" key="1">
    <source>
        <dbReference type="SAM" id="Phobius"/>
    </source>
</evidence>
<proteinExistence type="predicted"/>
<dbReference type="Gene3D" id="2.40.420.20">
    <property type="match status" value="1"/>
</dbReference>
<keyword evidence="1" id="KW-1133">Transmembrane helix</keyword>
<feature type="transmembrane region" description="Helical" evidence="1">
    <location>
        <begin position="38"/>
        <end position="58"/>
    </location>
</feature>
<keyword evidence="1" id="KW-0472">Membrane</keyword>
<evidence type="ECO:0000259" key="2">
    <source>
        <dbReference type="Pfam" id="PF25989"/>
    </source>
</evidence>
<dbReference type="PANTHER" id="PTHR30469:SF33">
    <property type="entry name" value="SLR1207 PROTEIN"/>
    <property type="match status" value="1"/>
</dbReference>
<keyword evidence="1" id="KW-0812">Transmembrane</keyword>
<name>A0A1F5ZQM2_9BACT</name>
<comment type="caution">
    <text evidence="3">The sequence shown here is derived from an EMBL/GenBank/DDBJ whole genome shotgun (WGS) entry which is preliminary data.</text>
</comment>
<dbReference type="STRING" id="1798375.A2773_02450"/>
<dbReference type="GO" id="GO:0015562">
    <property type="term" value="F:efflux transmembrane transporter activity"/>
    <property type="evidence" value="ECO:0007669"/>
    <property type="project" value="TreeGrafter"/>
</dbReference>
<dbReference type="Proteomes" id="UP000177383">
    <property type="component" value="Unassembled WGS sequence"/>
</dbReference>
<dbReference type="InterPro" id="IPR058637">
    <property type="entry name" value="YknX-like_C"/>
</dbReference>
<accession>A0A1F5ZQM2</accession>
<feature type="domain" description="YknX-like C-terminal permuted SH3-like" evidence="2">
    <location>
        <begin position="422"/>
        <end position="474"/>
    </location>
</feature>